<feature type="region of interest" description="Disordered" evidence="1">
    <location>
        <begin position="480"/>
        <end position="562"/>
    </location>
</feature>
<feature type="compositionally biased region" description="Acidic residues" evidence="1">
    <location>
        <begin position="538"/>
        <end position="552"/>
    </location>
</feature>
<dbReference type="PANTHER" id="PTHR47331">
    <property type="entry name" value="PHD-TYPE DOMAIN-CONTAINING PROTEIN"/>
    <property type="match status" value="1"/>
</dbReference>
<keyword evidence="3" id="KW-1185">Reference proteome</keyword>
<feature type="compositionally biased region" description="Basic and acidic residues" evidence="1">
    <location>
        <begin position="511"/>
        <end position="532"/>
    </location>
</feature>
<dbReference type="Pfam" id="PF05380">
    <property type="entry name" value="Peptidase_A17"/>
    <property type="match status" value="1"/>
</dbReference>
<evidence type="ECO:0000313" key="3">
    <source>
        <dbReference type="Proteomes" id="UP000225706"/>
    </source>
</evidence>
<dbReference type="InterPro" id="IPR008042">
    <property type="entry name" value="Retrotrans_Pao"/>
</dbReference>
<protein>
    <submittedName>
        <fullName evidence="2">Uncharacterized protein</fullName>
    </submittedName>
</protein>
<reference evidence="3" key="1">
    <citation type="journal article" date="2017" name="bioRxiv">
        <title>Comparative analysis of the genomes of Stylophora pistillata and Acropora digitifera provides evidence for extensive differences between species of corals.</title>
        <authorList>
            <person name="Voolstra C.R."/>
            <person name="Li Y."/>
            <person name="Liew Y.J."/>
            <person name="Baumgarten S."/>
            <person name="Zoccola D."/>
            <person name="Flot J.-F."/>
            <person name="Tambutte S."/>
            <person name="Allemand D."/>
            <person name="Aranda M."/>
        </authorList>
    </citation>
    <scope>NUCLEOTIDE SEQUENCE [LARGE SCALE GENOMIC DNA]</scope>
</reference>
<dbReference type="AlphaFoldDB" id="A0A2B4RYV8"/>
<dbReference type="SUPFAM" id="SSF54236">
    <property type="entry name" value="Ubiquitin-like"/>
    <property type="match status" value="1"/>
</dbReference>
<dbReference type="SUPFAM" id="SSF56672">
    <property type="entry name" value="DNA/RNA polymerases"/>
    <property type="match status" value="1"/>
</dbReference>
<proteinExistence type="predicted"/>
<evidence type="ECO:0000313" key="2">
    <source>
        <dbReference type="EMBL" id="PFX21973.1"/>
    </source>
</evidence>
<dbReference type="InterPro" id="IPR043502">
    <property type="entry name" value="DNA/RNA_pol_sf"/>
</dbReference>
<name>A0A2B4RYV8_STYPI</name>
<feature type="region of interest" description="Disordered" evidence="1">
    <location>
        <begin position="311"/>
        <end position="330"/>
    </location>
</feature>
<sequence length="1253" mass="143411">MDTIIGDLRETLDARSFRSQFEDEGQGAVQNICDVDDTGRTGRLSCKMHPIEKEENVLNLLDWLTVKQAYDLMSERMRITMTTQVCSFIKSRKVNNEVLQKFKKEKMDYEAIEYATDDVLISLGLTAKGDMLAVKRFVDSPLNPKASKDKVKTIEERKKELYERIISKTKQKKATSTSSQNVGSQPNAPAIKRTRHISLGWLHYDTKKNRYVPVRYSRGGGSREEEIITDIKDGPNIIPFTLEAYFKVFKLSRVRLYLMTKTICVQERDSDDVDDFLTSSSLLVGTSHGHDEGSKDEKELPSLSDFLQETNTTECKHEDQEESSPSNSILIGSSCQRGVLKSLQEKAYNDSLAADQKKAQKEREKEEEYSRRESLRLARKRRVTEEPNVNEEHILVRVRHPDKGMIRWRFRPSSKTREVYDWVGSLGRTPEHFELSVQPACAIAPDEPVMVVEGEMVHIGVVENPIPMSKEDQDVTFLGFGPDRDELPNEPMTDLGSKSNEDQDVTFLGRAPDRHELPHDMIDLRPVNEDNPSKLLSEDESCGNSDSDDEEPAQVAPQPARELQSIADSTEIVNWRVQLRMPWSDDGPPKESNYDVAYQHMLSSEKTFKRKNCLEDIQLEIQRLLEQEFIVEIEQVNHYVPEWYLPMQAVLTPDRTSKLCLVFDASAKGKNGKSFNDHQEKGPNYINSLPKILIAWCFDQVAYNGEIRKMFNRVQIHQDDQVFHRFLWRTNESELTRVYQWVRLNFGNKPAPDIAAAAIKTLAKASEAQHSERAKELCTHVYVEDIGLTNLSKRGCLATIAQLWDPMGLIAPCTIELRIDLQELWSAGYSWDEILHEEIHAKWIRNIQILNQLLTYEFDKKLKPDNAVDLPVIHGFCNGDKANRAIIFLTWKLADSNYFCVPLMVKAFVAPLKKKSIKRLELMGCLALSRLYSTSQEALKFSESTGAKTMFWMASQTVLACIKTPPKRFKLFVSVKVAEIQESLDTQAFKYITSDVNPADVFTRGVPPEEATINMDIVDQKLTSKPDKEGLLCAYERLKNIRTLPNEMQNPIILPKGQQMADLLTFTESWLNEEDAAVRAELCPNDAPVKTKTVMSRPTVPRYREDIHNAKILHRKAEGKWRKTRSDTDLQIFKKRRNHVIYLLNEAKRKFFTSFVEENSSDQGRQFHASKRLLGKNDSLLFPDYEDKSLLVDDIGRSFGHKIVRIRDYIDTIAGKNVEVIPEDPVVDDARALSSFKPLSGNDILDLIRRSSK</sequence>
<feature type="region of interest" description="Disordered" evidence="1">
    <location>
        <begin position="351"/>
        <end position="372"/>
    </location>
</feature>
<dbReference type="InterPro" id="IPR043128">
    <property type="entry name" value="Rev_trsase/Diguanyl_cyclase"/>
</dbReference>
<evidence type="ECO:0000256" key="1">
    <source>
        <dbReference type="SAM" id="MobiDB-lite"/>
    </source>
</evidence>
<dbReference type="Gene3D" id="3.10.10.10">
    <property type="entry name" value="HIV Type 1 Reverse Transcriptase, subunit A, domain 1"/>
    <property type="match status" value="1"/>
</dbReference>
<dbReference type="OrthoDB" id="5981923at2759"/>
<dbReference type="InterPro" id="IPR029071">
    <property type="entry name" value="Ubiquitin-like_domsf"/>
</dbReference>
<feature type="compositionally biased region" description="Basic and acidic residues" evidence="1">
    <location>
        <begin position="355"/>
        <end position="372"/>
    </location>
</feature>
<dbReference type="Gene3D" id="3.30.70.270">
    <property type="match status" value="1"/>
</dbReference>
<organism evidence="2 3">
    <name type="scientific">Stylophora pistillata</name>
    <name type="common">Smooth cauliflower coral</name>
    <dbReference type="NCBI Taxonomy" id="50429"/>
    <lineage>
        <taxon>Eukaryota</taxon>
        <taxon>Metazoa</taxon>
        <taxon>Cnidaria</taxon>
        <taxon>Anthozoa</taxon>
        <taxon>Hexacorallia</taxon>
        <taxon>Scleractinia</taxon>
        <taxon>Astrocoeniina</taxon>
        <taxon>Pocilloporidae</taxon>
        <taxon>Stylophora</taxon>
    </lineage>
</organism>
<comment type="caution">
    <text evidence="2">The sequence shown here is derived from an EMBL/GenBank/DDBJ whole genome shotgun (WGS) entry which is preliminary data.</text>
</comment>
<dbReference type="EMBL" id="LSMT01000256">
    <property type="protein sequence ID" value="PFX21973.1"/>
    <property type="molecule type" value="Genomic_DNA"/>
</dbReference>
<dbReference type="Proteomes" id="UP000225706">
    <property type="component" value="Unassembled WGS sequence"/>
</dbReference>
<feature type="region of interest" description="Disordered" evidence="1">
    <location>
        <begin position="168"/>
        <end position="189"/>
    </location>
</feature>
<gene>
    <name evidence="2" type="ORF">AWC38_SpisGene13527</name>
</gene>
<accession>A0A2B4RYV8</accession>